<name>A0A1U7DM69_9RHOB</name>
<dbReference type="GO" id="GO:0015087">
    <property type="term" value="F:cobalt ion transmembrane transporter activity"/>
    <property type="evidence" value="ECO:0007669"/>
    <property type="project" value="TreeGrafter"/>
</dbReference>
<dbReference type="STRING" id="1267768.BV394_10650"/>
<sequence length="322" mass="36193">MRHILFSYALSGDQRGQALSGPEIARLLRSDDLAWVHLDALDPGAADWIAENVPYLDPHAVEALLAEETRPRATPIGDGVLVFLRGVNLNEGADPEDMVSIRLWIDPHRIISLQRRQLKAVGDIVERIRAGQGPEDAGAFLSLLIERLTHRMEPLLRALDDEADSLEEEVIDEASPALRRPITEVRRRAITFRRYIAPQRDAVAALRDHPNDMLDDLDRRRLLESQDRLLRTIEDLDAIRERAQVVKDELAAALSDRQNQHLYFLSIVSAIFLPLGFLTGLMGINLGGMPGADSPNGFWLFVAGLLVVTGLSILWLRRIRRR</sequence>
<dbReference type="PANTHER" id="PTHR46494">
    <property type="entry name" value="CORA FAMILY METAL ION TRANSPORTER (EUROFUNG)"/>
    <property type="match status" value="1"/>
</dbReference>
<keyword evidence="8" id="KW-1133">Transmembrane helix</keyword>
<dbReference type="InterPro" id="IPR045863">
    <property type="entry name" value="CorA_TM1_TM2"/>
</dbReference>
<keyword evidence="4" id="KW-1003">Cell membrane</keyword>
<reference evidence="11 12" key="1">
    <citation type="submission" date="2017-01" db="EMBL/GenBank/DDBJ databases">
        <title>Genomic analysis of Xuhuaishuia manganoxidans DY6-4.</title>
        <authorList>
            <person name="Wang X."/>
        </authorList>
    </citation>
    <scope>NUCLEOTIDE SEQUENCE [LARGE SCALE GENOMIC DNA]</scope>
    <source>
        <strain evidence="11 12">DY6-4</strain>
    </source>
</reference>
<dbReference type="GO" id="GO:0000287">
    <property type="term" value="F:magnesium ion binding"/>
    <property type="evidence" value="ECO:0007669"/>
    <property type="project" value="TreeGrafter"/>
</dbReference>
<evidence type="ECO:0000256" key="2">
    <source>
        <dbReference type="ARBA" id="ARBA00009765"/>
    </source>
</evidence>
<dbReference type="Gene3D" id="3.30.460.20">
    <property type="entry name" value="CorA soluble domain-like"/>
    <property type="match status" value="1"/>
</dbReference>
<dbReference type="InterPro" id="IPR045861">
    <property type="entry name" value="CorA_cytoplasmic_dom"/>
</dbReference>
<dbReference type="AlphaFoldDB" id="A0A1U7DM69"/>
<evidence type="ECO:0000256" key="6">
    <source>
        <dbReference type="ARBA" id="ARBA00022692"/>
    </source>
</evidence>
<accession>A0A1U7DM69</accession>
<comment type="similarity">
    <text evidence="2">Belongs to the CorA metal ion transporter (MIT) (TC 1.A.35) family.</text>
</comment>
<dbReference type="SUPFAM" id="SSF143865">
    <property type="entry name" value="CorA soluble domain-like"/>
    <property type="match status" value="1"/>
</dbReference>
<dbReference type="GO" id="GO:0005886">
    <property type="term" value="C:plasma membrane"/>
    <property type="evidence" value="ECO:0007669"/>
    <property type="project" value="UniProtKB-SubCell"/>
</dbReference>
<evidence type="ECO:0000256" key="10">
    <source>
        <dbReference type="ARBA" id="ARBA00023136"/>
    </source>
</evidence>
<keyword evidence="10" id="KW-0472">Membrane</keyword>
<comment type="subcellular location">
    <subcellularLocation>
        <location evidence="1">Cell membrane</location>
        <topology evidence="1">Multi-pass membrane protein</topology>
    </subcellularLocation>
</comment>
<evidence type="ECO:0000256" key="3">
    <source>
        <dbReference type="ARBA" id="ARBA00022448"/>
    </source>
</evidence>
<evidence type="ECO:0000313" key="11">
    <source>
        <dbReference type="EMBL" id="APX91106.1"/>
    </source>
</evidence>
<evidence type="ECO:0000313" key="12">
    <source>
        <dbReference type="Proteomes" id="UP000187266"/>
    </source>
</evidence>
<dbReference type="Gene3D" id="1.20.58.340">
    <property type="entry name" value="Magnesium transport protein CorA, transmembrane region"/>
    <property type="match status" value="2"/>
</dbReference>
<evidence type="ECO:0000256" key="8">
    <source>
        <dbReference type="ARBA" id="ARBA00022989"/>
    </source>
</evidence>
<dbReference type="EMBL" id="CP019124">
    <property type="protein sequence ID" value="APX91106.1"/>
    <property type="molecule type" value="Genomic_DNA"/>
</dbReference>
<dbReference type="Proteomes" id="UP000187266">
    <property type="component" value="Chromosome"/>
</dbReference>
<dbReference type="CDD" id="cd12833">
    <property type="entry name" value="ZntB-like_1"/>
    <property type="match status" value="1"/>
</dbReference>
<dbReference type="SUPFAM" id="SSF144083">
    <property type="entry name" value="Magnesium transport protein CorA, transmembrane region"/>
    <property type="match status" value="1"/>
</dbReference>
<organism evidence="11 12">
    <name type="scientific">Brevirhabdus pacifica</name>
    <dbReference type="NCBI Taxonomy" id="1267768"/>
    <lineage>
        <taxon>Bacteria</taxon>
        <taxon>Pseudomonadati</taxon>
        <taxon>Pseudomonadota</taxon>
        <taxon>Alphaproteobacteria</taxon>
        <taxon>Rhodobacterales</taxon>
        <taxon>Paracoccaceae</taxon>
        <taxon>Brevirhabdus</taxon>
    </lineage>
</organism>
<dbReference type="PANTHER" id="PTHR46494:SF3">
    <property type="entry name" value="ZINC TRANSPORT PROTEIN ZNTB"/>
    <property type="match status" value="1"/>
</dbReference>
<evidence type="ECO:0000256" key="9">
    <source>
        <dbReference type="ARBA" id="ARBA00023065"/>
    </source>
</evidence>
<evidence type="ECO:0000256" key="5">
    <source>
        <dbReference type="ARBA" id="ARBA00022519"/>
    </source>
</evidence>
<dbReference type="Pfam" id="PF01544">
    <property type="entry name" value="CorA"/>
    <property type="match status" value="1"/>
</dbReference>
<keyword evidence="7" id="KW-0862">Zinc</keyword>
<keyword evidence="3" id="KW-0813">Transport</keyword>
<evidence type="ECO:0000256" key="4">
    <source>
        <dbReference type="ARBA" id="ARBA00022475"/>
    </source>
</evidence>
<dbReference type="InterPro" id="IPR002523">
    <property type="entry name" value="MgTranspt_CorA/ZnTranspt_ZntB"/>
</dbReference>
<dbReference type="GO" id="GO:0015095">
    <property type="term" value="F:magnesium ion transmembrane transporter activity"/>
    <property type="evidence" value="ECO:0007669"/>
    <property type="project" value="TreeGrafter"/>
</dbReference>
<gene>
    <name evidence="11" type="ORF">BV394_10650</name>
</gene>
<keyword evidence="6" id="KW-0812">Transmembrane</keyword>
<proteinExistence type="inferred from homology"/>
<dbReference type="GO" id="GO:0050897">
    <property type="term" value="F:cobalt ion binding"/>
    <property type="evidence" value="ECO:0007669"/>
    <property type="project" value="TreeGrafter"/>
</dbReference>
<dbReference type="RefSeq" id="WP_076981123.1">
    <property type="nucleotide sequence ID" value="NZ_CP019124.1"/>
</dbReference>
<protein>
    <submittedName>
        <fullName evidence="11">Zinc transporter ZntB</fullName>
    </submittedName>
</protein>
<dbReference type="OrthoDB" id="9803484at2"/>
<keyword evidence="9" id="KW-0406">Ion transport</keyword>
<keyword evidence="12" id="KW-1185">Reference proteome</keyword>
<evidence type="ECO:0000256" key="7">
    <source>
        <dbReference type="ARBA" id="ARBA00022833"/>
    </source>
</evidence>
<evidence type="ECO:0000256" key="1">
    <source>
        <dbReference type="ARBA" id="ARBA00004651"/>
    </source>
</evidence>
<keyword evidence="5" id="KW-0997">Cell inner membrane</keyword>